<evidence type="ECO:0000313" key="4">
    <source>
        <dbReference type="Proteomes" id="UP000228535"/>
    </source>
</evidence>
<comment type="caution">
    <text evidence="3">The sequence shown here is derived from an EMBL/GenBank/DDBJ whole genome shotgun (WGS) entry which is preliminary data.</text>
</comment>
<feature type="transmembrane region" description="Helical" evidence="1">
    <location>
        <begin position="191"/>
        <end position="214"/>
    </location>
</feature>
<protein>
    <submittedName>
        <fullName evidence="3">Peptidoglycan/LPS O-acetylase OafA/YrhL</fullName>
    </submittedName>
</protein>
<organism evidence="3 4">
    <name type="scientific">Hymenobacter chitinivorans DSM 11115</name>
    <dbReference type="NCBI Taxonomy" id="1121954"/>
    <lineage>
        <taxon>Bacteria</taxon>
        <taxon>Pseudomonadati</taxon>
        <taxon>Bacteroidota</taxon>
        <taxon>Cytophagia</taxon>
        <taxon>Cytophagales</taxon>
        <taxon>Hymenobacteraceae</taxon>
        <taxon>Hymenobacter</taxon>
    </lineage>
</organism>
<feature type="transmembrane region" description="Helical" evidence="1">
    <location>
        <begin position="90"/>
        <end position="107"/>
    </location>
</feature>
<feature type="transmembrane region" description="Helical" evidence="1">
    <location>
        <begin position="244"/>
        <end position="268"/>
    </location>
</feature>
<feature type="transmembrane region" description="Helical" evidence="1">
    <location>
        <begin position="49"/>
        <end position="69"/>
    </location>
</feature>
<dbReference type="EMBL" id="PGFA01000001">
    <property type="protein sequence ID" value="PJJ58760.1"/>
    <property type="molecule type" value="Genomic_DNA"/>
</dbReference>
<feature type="transmembrane region" description="Helical" evidence="1">
    <location>
        <begin position="168"/>
        <end position="185"/>
    </location>
</feature>
<keyword evidence="1" id="KW-1133">Transmembrane helix</keyword>
<accession>A0A2M9BLG5</accession>
<keyword evidence="4" id="KW-1185">Reference proteome</keyword>
<dbReference type="GO" id="GO:0016747">
    <property type="term" value="F:acyltransferase activity, transferring groups other than amino-acyl groups"/>
    <property type="evidence" value="ECO:0007669"/>
    <property type="project" value="InterPro"/>
</dbReference>
<reference evidence="3 4" key="1">
    <citation type="submission" date="2017-11" db="EMBL/GenBank/DDBJ databases">
        <title>Genomic Encyclopedia of Archaeal and Bacterial Type Strains, Phase II (KMG-II): From Individual Species to Whole Genera.</title>
        <authorList>
            <person name="Goeker M."/>
        </authorList>
    </citation>
    <scope>NUCLEOTIDE SEQUENCE [LARGE SCALE GENOMIC DNA]</scope>
    <source>
        <strain evidence="3 4">DSM 11115</strain>
    </source>
</reference>
<evidence type="ECO:0000313" key="3">
    <source>
        <dbReference type="EMBL" id="PJJ58760.1"/>
    </source>
</evidence>
<feature type="transmembrane region" description="Helical" evidence="1">
    <location>
        <begin position="320"/>
        <end position="347"/>
    </location>
</feature>
<dbReference type="GO" id="GO:0016020">
    <property type="term" value="C:membrane"/>
    <property type="evidence" value="ECO:0007669"/>
    <property type="project" value="TreeGrafter"/>
</dbReference>
<feature type="transmembrane region" description="Helical" evidence="1">
    <location>
        <begin position="21"/>
        <end position="37"/>
    </location>
</feature>
<name>A0A2M9BLG5_9BACT</name>
<dbReference type="PANTHER" id="PTHR23028">
    <property type="entry name" value="ACETYLTRANSFERASE"/>
    <property type="match status" value="1"/>
</dbReference>
<proteinExistence type="predicted"/>
<feature type="domain" description="Acyltransferase 3" evidence="2">
    <location>
        <begin position="18"/>
        <end position="348"/>
    </location>
</feature>
<dbReference type="Proteomes" id="UP000228535">
    <property type="component" value="Unassembled WGS sequence"/>
</dbReference>
<dbReference type="GO" id="GO:0009103">
    <property type="term" value="P:lipopolysaccharide biosynthetic process"/>
    <property type="evidence" value="ECO:0007669"/>
    <property type="project" value="TreeGrafter"/>
</dbReference>
<dbReference type="AlphaFoldDB" id="A0A2M9BLG5"/>
<dbReference type="InterPro" id="IPR050879">
    <property type="entry name" value="Acyltransferase_3"/>
</dbReference>
<dbReference type="Pfam" id="PF01757">
    <property type="entry name" value="Acyl_transf_3"/>
    <property type="match status" value="1"/>
</dbReference>
<evidence type="ECO:0000259" key="2">
    <source>
        <dbReference type="Pfam" id="PF01757"/>
    </source>
</evidence>
<dbReference type="PANTHER" id="PTHR23028:SF53">
    <property type="entry name" value="ACYL_TRANSF_3 DOMAIN-CONTAINING PROTEIN"/>
    <property type="match status" value="1"/>
</dbReference>
<dbReference type="InterPro" id="IPR002656">
    <property type="entry name" value="Acyl_transf_3_dom"/>
</dbReference>
<keyword evidence="1" id="KW-0472">Membrane</keyword>
<keyword evidence="1" id="KW-0812">Transmembrane</keyword>
<gene>
    <name evidence="3" type="ORF">CLV45_0170</name>
</gene>
<sequence length="374" mass="41657">MYPPTSAAAPPSRPFYRPELDVLRAVAIVLVLISHWFPATNAVADWGGVGVTAFFVLSGFLITAILRRAAAPVAGNKRGSIVYSFFARRILRLLPAYYCALLLAWALKLPYMREAWQWFVLHGANIFLFRQQQWGEGMGHFWSLAVEEQFYLFWPAVVLLLPRRWLGPGLALLGLAGPLIRWWLLERTATSFSLILTPACLDLFAIGAGLSLVLERRRLPTRFWVGMLLASGGLYMWLSASAWATGFALLGPSCLALAAAASIALALTTKAAPAQWLLRQPALVGLGRLSYGLYLYHLYVPVILHRLLHHVGRLIAHGHYYQAVLAWETTVAAGAVMGLLLLAVAWLSWRFVERPFLSLQRLFPYEHAPGLSRE</sequence>
<feature type="transmembrane region" description="Helical" evidence="1">
    <location>
        <begin position="221"/>
        <end position="238"/>
    </location>
</feature>
<evidence type="ECO:0000256" key="1">
    <source>
        <dbReference type="SAM" id="Phobius"/>
    </source>
</evidence>
<feature type="transmembrane region" description="Helical" evidence="1">
    <location>
        <begin position="141"/>
        <end position="161"/>
    </location>
</feature>
<feature type="transmembrane region" description="Helical" evidence="1">
    <location>
        <begin position="289"/>
        <end position="308"/>
    </location>
</feature>